<dbReference type="InterPro" id="IPR050985">
    <property type="entry name" value="Alpha-glycosidase_related"/>
</dbReference>
<evidence type="ECO:0000256" key="5">
    <source>
        <dbReference type="SAM" id="MobiDB-lite"/>
    </source>
</evidence>
<evidence type="ECO:0000256" key="4">
    <source>
        <dbReference type="ARBA" id="ARBA00023295"/>
    </source>
</evidence>
<dbReference type="Pfam" id="PF02065">
    <property type="entry name" value="Melibiase"/>
    <property type="match status" value="1"/>
</dbReference>
<keyword evidence="4" id="KW-0326">Glycosidase</keyword>
<dbReference type="OrthoDB" id="5795902at2759"/>
<protein>
    <recommendedName>
        <fullName evidence="2">alpha-galactosidase</fullName>
        <ecNumber evidence="2">3.2.1.22</ecNumber>
    </recommendedName>
</protein>
<dbReference type="GO" id="GO:0004557">
    <property type="term" value="F:alpha-galactosidase activity"/>
    <property type="evidence" value="ECO:0007669"/>
    <property type="project" value="UniProtKB-EC"/>
</dbReference>
<dbReference type="InterPro" id="IPR031704">
    <property type="entry name" value="Glyco_hydro_36_N"/>
</dbReference>
<feature type="region of interest" description="Disordered" evidence="5">
    <location>
        <begin position="394"/>
        <end position="415"/>
    </location>
</feature>
<feature type="domain" description="Glycosyl hydrolase family 36 C-terminal" evidence="6">
    <location>
        <begin position="830"/>
        <end position="932"/>
    </location>
</feature>
<dbReference type="Gene3D" id="2.70.98.60">
    <property type="entry name" value="alpha-galactosidase from lactobacil brevis"/>
    <property type="match status" value="2"/>
</dbReference>
<dbReference type="STRING" id="1169540.A0A0G4GEH9"/>
<dbReference type="InterPro" id="IPR000111">
    <property type="entry name" value="Glyco_hydro_27/36_CS"/>
</dbReference>
<dbReference type="InterPro" id="IPR013780">
    <property type="entry name" value="Glyco_hydro_b"/>
</dbReference>
<evidence type="ECO:0000256" key="1">
    <source>
        <dbReference type="ARBA" id="ARBA00001255"/>
    </source>
</evidence>
<dbReference type="PROSITE" id="PS00512">
    <property type="entry name" value="ALPHA_GALACTOSIDASE"/>
    <property type="match status" value="1"/>
</dbReference>
<accession>A0A0G4GEH9</accession>
<comment type="catalytic activity">
    <reaction evidence="1">
        <text>Hydrolysis of terminal, non-reducing alpha-D-galactose residues in alpha-D-galactosides, including galactose oligosaccharides, galactomannans and galactolipids.</text>
        <dbReference type="EC" id="3.2.1.22"/>
    </reaction>
</comment>
<dbReference type="FunFam" id="3.20.20.70:FF:000118">
    <property type="entry name" value="Alpha-galactosidase"/>
    <property type="match status" value="1"/>
</dbReference>
<dbReference type="InterPro" id="IPR017853">
    <property type="entry name" value="GH"/>
</dbReference>
<name>A0A0G4GEH9_VITBC</name>
<dbReference type="PRINTS" id="PR00743">
    <property type="entry name" value="GLHYDRLASE36"/>
</dbReference>
<dbReference type="InterPro" id="IPR002252">
    <property type="entry name" value="Glyco_hydro_36"/>
</dbReference>
<dbReference type="SUPFAM" id="SSF51445">
    <property type="entry name" value="(Trans)glycosidases"/>
    <property type="match status" value="1"/>
</dbReference>
<dbReference type="InterPro" id="IPR013785">
    <property type="entry name" value="Aldolase_TIM"/>
</dbReference>
<sequence>MAPDKENDGKFTSRLERSNSYSTLWGNRANLQSSRCIHYNAQQRRFDLLCRTCQYSFRVDEHGWLEHQYWGVRLQPDDDLDFLHHTNVAQPFDPIPEKTERFKPHLAVASDILKRQSNDSNRNTWKAATMMQRHHYNEEASRLENACWRLLAMKQRRKEKECAETDSPHTCSEHISIPVTEEDRALLFEEAIRALMTDNQDTVLKAQAANKEHFDVREEADKRHEREMSRIPPGLERVGKNTKLLEFSDYGTGDYRIPSFNVTYGDGSNISPLHYKAHRITLGVVPMDCSMPIVGDELSVQSDASALIVTLADPFTDLEVDLHYAVFQDLDVIVRRTVIRNKSPAGGVTVQKIASATVDFESDHYHFLHLPGEYTAERQVVYQPIVEGYRGVDSRRGTSSHQHNPFAVISRGDTPPEESRGEVFGFALVYSGNHRIEIEKTETGRVRFNIGINPDHFSWSLASGCSLEAPECIMAYSNEGLTYMSQQLHKLIRSHVIPQEFRGNWVCPILLNTWEALYFDQTHDNIMSIAKEAKDIGVELLVMDDGWYGQRNNDKTSLGDWDVDLKKLPNGLKALVDEVNGLGLKFGIWVEPEMISVESKLYEANPEWALGQSGKSRSEGRNQLVLDFTRKDVRDYIYGKLEAILNSANIEYVKWDCNRHLTEVYSRQLPPYRQGEVFHRYALGVYEVFQRVRTNFPHIIVETCAGGGGRFDVAMLKYGPQIWASDNTDGLARIRIQYGTSMAYPISSIGSHISSVPNHQTFRRTPLKTRFVVALCGTFGYELDLTKEVTPKEKEQLKAMNRLRTRLAPIIFHGDFYRLWNPFCSTNNVAAWMFVSPNRLKALVFAFVTFKKTLGRYLPRLRLRGLDPHQKYVVSELVPTTIRRITSVQFAEDQDRPVYQFGKKTLEISGLALLNVGLPIKLEFDGDAMLMELTAMSAHTTTCAMTPSASFVDPKAHPESPLSLSPIQPPTHQHEMAMTMLEPPPDEVPRSISHRRII</sequence>
<dbReference type="Gene3D" id="3.20.20.70">
    <property type="entry name" value="Aldolase class I"/>
    <property type="match status" value="1"/>
</dbReference>
<dbReference type="VEuPathDB" id="CryptoDB:Vbra_17522"/>
<proteinExistence type="predicted"/>
<dbReference type="AlphaFoldDB" id="A0A0G4GEH9"/>
<dbReference type="CDD" id="cd14791">
    <property type="entry name" value="GH36"/>
    <property type="match status" value="1"/>
</dbReference>
<dbReference type="GO" id="GO:0016052">
    <property type="term" value="P:carbohydrate catabolic process"/>
    <property type="evidence" value="ECO:0007669"/>
    <property type="project" value="InterPro"/>
</dbReference>
<dbReference type="Pfam" id="PF16875">
    <property type="entry name" value="Glyco_hydro_36N"/>
    <property type="match status" value="1"/>
</dbReference>
<dbReference type="EMBL" id="CDMY01000635">
    <property type="protein sequence ID" value="CEM27556.1"/>
    <property type="molecule type" value="Genomic_DNA"/>
</dbReference>
<feature type="region of interest" description="Disordered" evidence="5">
    <location>
        <begin position="949"/>
        <end position="970"/>
    </location>
</feature>
<dbReference type="InParanoid" id="A0A0G4GEH9"/>
<evidence type="ECO:0000259" key="7">
    <source>
        <dbReference type="Pfam" id="PF16875"/>
    </source>
</evidence>
<dbReference type="PANTHER" id="PTHR43053:SF3">
    <property type="entry name" value="ALPHA-GALACTOSIDASE C-RELATED"/>
    <property type="match status" value="1"/>
</dbReference>
<dbReference type="EC" id="3.2.1.22" evidence="2"/>
<evidence type="ECO:0000259" key="6">
    <source>
        <dbReference type="Pfam" id="PF16874"/>
    </source>
</evidence>
<dbReference type="InterPro" id="IPR038417">
    <property type="entry name" value="Alpga-gal_N_sf"/>
</dbReference>
<organism evidence="8 9">
    <name type="scientific">Vitrella brassicaformis (strain CCMP3155)</name>
    <dbReference type="NCBI Taxonomy" id="1169540"/>
    <lineage>
        <taxon>Eukaryota</taxon>
        <taxon>Sar</taxon>
        <taxon>Alveolata</taxon>
        <taxon>Colpodellida</taxon>
        <taxon>Vitrellaceae</taxon>
        <taxon>Vitrella</taxon>
    </lineage>
</organism>
<evidence type="ECO:0000256" key="2">
    <source>
        <dbReference type="ARBA" id="ARBA00012755"/>
    </source>
</evidence>
<evidence type="ECO:0000256" key="3">
    <source>
        <dbReference type="ARBA" id="ARBA00022801"/>
    </source>
</evidence>
<gene>
    <name evidence="8" type="ORF">Vbra_17522</name>
</gene>
<feature type="domain" description="Glycosyl hydrolase family 36 N-terminal" evidence="7">
    <location>
        <begin position="223"/>
        <end position="462"/>
    </location>
</feature>
<reference evidence="8 9" key="1">
    <citation type="submission" date="2014-11" db="EMBL/GenBank/DDBJ databases">
        <authorList>
            <person name="Zhu J."/>
            <person name="Qi W."/>
            <person name="Song R."/>
        </authorList>
    </citation>
    <scope>NUCLEOTIDE SEQUENCE [LARGE SCALE GENOMIC DNA]</scope>
</reference>
<dbReference type="InterPro" id="IPR031705">
    <property type="entry name" value="Glyco_hydro_36_C"/>
</dbReference>
<dbReference type="Proteomes" id="UP000041254">
    <property type="component" value="Unassembled WGS sequence"/>
</dbReference>
<keyword evidence="3" id="KW-0378">Hydrolase</keyword>
<evidence type="ECO:0000313" key="8">
    <source>
        <dbReference type="EMBL" id="CEM27556.1"/>
    </source>
</evidence>
<keyword evidence="9" id="KW-1185">Reference proteome</keyword>
<dbReference type="PhylomeDB" id="A0A0G4GEH9"/>
<dbReference type="OMA" id="NWAKERH"/>
<evidence type="ECO:0000313" key="9">
    <source>
        <dbReference type="Proteomes" id="UP000041254"/>
    </source>
</evidence>
<dbReference type="Gene3D" id="2.60.40.1180">
    <property type="entry name" value="Golgi alpha-mannosidase II"/>
    <property type="match status" value="1"/>
</dbReference>
<dbReference type="PANTHER" id="PTHR43053">
    <property type="entry name" value="GLYCOSIDASE FAMILY 31"/>
    <property type="match status" value="1"/>
</dbReference>
<dbReference type="Pfam" id="PF16874">
    <property type="entry name" value="Glyco_hydro_36C"/>
    <property type="match status" value="1"/>
</dbReference>